<evidence type="ECO:0000313" key="11">
    <source>
        <dbReference type="EMBL" id="KAH9367829.1"/>
    </source>
</evidence>
<dbReference type="PRINTS" id="PR00878">
    <property type="entry name" value="CHOLNESTRASE"/>
</dbReference>
<accession>A0A9J6FXL5</accession>
<evidence type="ECO:0000256" key="2">
    <source>
        <dbReference type="ARBA" id="ARBA00013276"/>
    </source>
</evidence>
<evidence type="ECO:0000313" key="12">
    <source>
        <dbReference type="Proteomes" id="UP000821853"/>
    </source>
</evidence>
<keyword evidence="3" id="KW-0719">Serine esterase</keyword>
<organism evidence="11 12">
    <name type="scientific">Haemaphysalis longicornis</name>
    <name type="common">Bush tick</name>
    <dbReference type="NCBI Taxonomy" id="44386"/>
    <lineage>
        <taxon>Eukaryota</taxon>
        <taxon>Metazoa</taxon>
        <taxon>Ecdysozoa</taxon>
        <taxon>Arthropoda</taxon>
        <taxon>Chelicerata</taxon>
        <taxon>Arachnida</taxon>
        <taxon>Acari</taxon>
        <taxon>Parasitiformes</taxon>
        <taxon>Ixodida</taxon>
        <taxon>Ixodoidea</taxon>
        <taxon>Ixodidae</taxon>
        <taxon>Haemaphysalinae</taxon>
        <taxon>Haemaphysalis</taxon>
    </lineage>
</organism>
<dbReference type="GO" id="GO:0003990">
    <property type="term" value="F:acetylcholinesterase activity"/>
    <property type="evidence" value="ECO:0007669"/>
    <property type="project" value="UniProtKB-EC"/>
</dbReference>
<dbReference type="Proteomes" id="UP000821853">
    <property type="component" value="Chromosome 2"/>
</dbReference>
<dbReference type="GO" id="GO:0006581">
    <property type="term" value="P:acetylcholine catabolic process"/>
    <property type="evidence" value="ECO:0007669"/>
    <property type="project" value="TreeGrafter"/>
</dbReference>
<dbReference type="GO" id="GO:0005615">
    <property type="term" value="C:extracellular space"/>
    <property type="evidence" value="ECO:0007669"/>
    <property type="project" value="TreeGrafter"/>
</dbReference>
<keyword evidence="4" id="KW-0378">Hydrolase</keyword>
<feature type="signal peptide" evidence="9">
    <location>
        <begin position="1"/>
        <end position="18"/>
    </location>
</feature>
<evidence type="ECO:0000256" key="7">
    <source>
        <dbReference type="ARBA" id="ARBA00023180"/>
    </source>
</evidence>
<name>A0A9J6FXL5_HAELO</name>
<evidence type="ECO:0000256" key="4">
    <source>
        <dbReference type="ARBA" id="ARBA00022801"/>
    </source>
</evidence>
<dbReference type="GO" id="GO:0005886">
    <property type="term" value="C:plasma membrane"/>
    <property type="evidence" value="ECO:0007669"/>
    <property type="project" value="TreeGrafter"/>
</dbReference>
<dbReference type="Gene3D" id="3.40.50.1820">
    <property type="entry name" value="alpha/beta hydrolase"/>
    <property type="match status" value="2"/>
</dbReference>
<evidence type="ECO:0000256" key="8">
    <source>
        <dbReference type="ARBA" id="ARBA00048484"/>
    </source>
</evidence>
<dbReference type="Pfam" id="PF00135">
    <property type="entry name" value="COesterase"/>
    <property type="match status" value="2"/>
</dbReference>
<dbReference type="OMA" id="CADFVIC"/>
<dbReference type="InterPro" id="IPR002018">
    <property type="entry name" value="CarbesteraseB"/>
</dbReference>
<comment type="caution">
    <text evidence="11">The sequence shown here is derived from an EMBL/GenBank/DDBJ whole genome shotgun (WGS) entry which is preliminary data.</text>
</comment>
<dbReference type="EMBL" id="JABSTR010000004">
    <property type="protein sequence ID" value="KAH9367829.1"/>
    <property type="molecule type" value="Genomic_DNA"/>
</dbReference>
<feature type="domain" description="Carboxylesterase type B" evidence="10">
    <location>
        <begin position="19"/>
        <end position="177"/>
    </location>
</feature>
<feature type="chain" id="PRO_5039908241" description="acetylcholinesterase" evidence="9">
    <location>
        <begin position="19"/>
        <end position="523"/>
    </location>
</feature>
<keyword evidence="9" id="KW-0732">Signal</keyword>
<dbReference type="InterPro" id="IPR019819">
    <property type="entry name" value="Carboxylesterase_B_CS"/>
</dbReference>
<keyword evidence="7" id="KW-0325">Glycoprotein</keyword>
<reference evidence="11 12" key="1">
    <citation type="journal article" date="2020" name="Cell">
        <title>Large-Scale Comparative Analyses of Tick Genomes Elucidate Their Genetic Diversity and Vector Capacities.</title>
        <authorList>
            <consortium name="Tick Genome and Microbiome Consortium (TIGMIC)"/>
            <person name="Jia N."/>
            <person name="Wang J."/>
            <person name="Shi W."/>
            <person name="Du L."/>
            <person name="Sun Y."/>
            <person name="Zhan W."/>
            <person name="Jiang J.F."/>
            <person name="Wang Q."/>
            <person name="Zhang B."/>
            <person name="Ji P."/>
            <person name="Bell-Sakyi L."/>
            <person name="Cui X.M."/>
            <person name="Yuan T.T."/>
            <person name="Jiang B.G."/>
            <person name="Yang W.F."/>
            <person name="Lam T.T."/>
            <person name="Chang Q.C."/>
            <person name="Ding S.J."/>
            <person name="Wang X.J."/>
            <person name="Zhu J.G."/>
            <person name="Ruan X.D."/>
            <person name="Zhao L."/>
            <person name="Wei J.T."/>
            <person name="Ye R.Z."/>
            <person name="Que T.C."/>
            <person name="Du C.H."/>
            <person name="Zhou Y.H."/>
            <person name="Cheng J.X."/>
            <person name="Dai P.F."/>
            <person name="Guo W.B."/>
            <person name="Han X.H."/>
            <person name="Huang E.J."/>
            <person name="Li L.F."/>
            <person name="Wei W."/>
            <person name="Gao Y.C."/>
            <person name="Liu J.Z."/>
            <person name="Shao H.Z."/>
            <person name="Wang X."/>
            <person name="Wang C.C."/>
            <person name="Yang T.C."/>
            <person name="Huo Q.B."/>
            <person name="Li W."/>
            <person name="Chen H.Y."/>
            <person name="Chen S.E."/>
            <person name="Zhou L.G."/>
            <person name="Ni X.B."/>
            <person name="Tian J.H."/>
            <person name="Sheng Y."/>
            <person name="Liu T."/>
            <person name="Pan Y.S."/>
            <person name="Xia L.Y."/>
            <person name="Li J."/>
            <person name="Zhao F."/>
            <person name="Cao W.C."/>
        </authorList>
    </citation>
    <scope>NUCLEOTIDE SEQUENCE [LARGE SCALE GENOMIC DNA]</scope>
    <source>
        <strain evidence="11">HaeL-2018</strain>
    </source>
</reference>
<dbReference type="GO" id="GO:0019695">
    <property type="term" value="P:choline metabolic process"/>
    <property type="evidence" value="ECO:0007669"/>
    <property type="project" value="TreeGrafter"/>
</dbReference>
<proteinExistence type="inferred from homology"/>
<dbReference type="OrthoDB" id="408631at2759"/>
<keyword evidence="6" id="KW-1015">Disulfide bond</keyword>
<gene>
    <name evidence="11" type="ORF">HPB48_017690</name>
</gene>
<dbReference type="VEuPathDB" id="VectorBase:HLOH_043961"/>
<dbReference type="InterPro" id="IPR050654">
    <property type="entry name" value="AChE-related_enzymes"/>
</dbReference>
<dbReference type="SUPFAM" id="SSF53474">
    <property type="entry name" value="alpha/beta-Hydrolases"/>
    <property type="match status" value="1"/>
</dbReference>
<keyword evidence="12" id="KW-1185">Reference proteome</keyword>
<dbReference type="AlphaFoldDB" id="A0A9J6FXL5"/>
<dbReference type="InterPro" id="IPR000997">
    <property type="entry name" value="Cholinesterase"/>
</dbReference>
<evidence type="ECO:0000256" key="3">
    <source>
        <dbReference type="ARBA" id="ARBA00022487"/>
    </source>
</evidence>
<comment type="catalytic activity">
    <reaction evidence="8">
        <text>acetylcholine + H2O = choline + acetate + H(+)</text>
        <dbReference type="Rhea" id="RHEA:17561"/>
        <dbReference type="ChEBI" id="CHEBI:15354"/>
        <dbReference type="ChEBI" id="CHEBI:15355"/>
        <dbReference type="ChEBI" id="CHEBI:15377"/>
        <dbReference type="ChEBI" id="CHEBI:15378"/>
        <dbReference type="ChEBI" id="CHEBI:30089"/>
        <dbReference type="EC" id="3.1.1.7"/>
    </reaction>
</comment>
<feature type="domain" description="Carboxylesterase type B" evidence="10">
    <location>
        <begin position="207"/>
        <end position="507"/>
    </location>
</feature>
<evidence type="ECO:0000256" key="9">
    <source>
        <dbReference type="SAM" id="SignalP"/>
    </source>
</evidence>
<comment type="similarity">
    <text evidence="1">Belongs to the type-B carboxylesterase/lipase family.</text>
</comment>
<dbReference type="PANTHER" id="PTHR43918">
    <property type="entry name" value="ACETYLCHOLINESTERASE"/>
    <property type="match status" value="1"/>
</dbReference>
<protein>
    <recommendedName>
        <fullName evidence="2">acetylcholinesterase</fullName>
        <ecNumber evidence="2">3.1.1.7</ecNumber>
    </recommendedName>
</protein>
<evidence type="ECO:0000256" key="6">
    <source>
        <dbReference type="ARBA" id="ARBA00023157"/>
    </source>
</evidence>
<dbReference type="InterPro" id="IPR029058">
    <property type="entry name" value="AB_hydrolase_fold"/>
</dbReference>
<keyword evidence="5" id="KW-0531">Neurotransmitter degradation</keyword>
<dbReference type="PROSITE" id="PS00941">
    <property type="entry name" value="CARBOXYLESTERASE_B_2"/>
    <property type="match status" value="1"/>
</dbReference>
<evidence type="ECO:0000259" key="10">
    <source>
        <dbReference type="Pfam" id="PF00135"/>
    </source>
</evidence>
<evidence type="ECO:0000256" key="5">
    <source>
        <dbReference type="ARBA" id="ARBA00022867"/>
    </source>
</evidence>
<dbReference type="PANTHER" id="PTHR43918:SF4">
    <property type="entry name" value="CARBOXYLIC ESTER HYDROLASE"/>
    <property type="match status" value="1"/>
</dbReference>
<evidence type="ECO:0000256" key="1">
    <source>
        <dbReference type="ARBA" id="ARBA00005964"/>
    </source>
</evidence>
<dbReference type="EC" id="3.1.1.7" evidence="2"/>
<sequence length="523" mass="58270">MMPFISTAVVIAIAMAVADPIVETDNGKILGMTVTVFNGTREVDVFLGIPYATPPVGERRFRPSVPAPPWKPYVLQATKKSAACIQFTPVNPLPPWVDRESEQSEDCLYLNIWRPHIAGNNTAASKDVMVWIHGGGLNFGSASMDIYDGAVLAAEGDVIVVSMNYRLGAFGFLTLQTTPFLPQETKACWTRCSPCAGFMITLLTSGRAIIQSAGTVVHFLTDSFSKASMKALELAESLGCTSSDTSDIVPCLQKKTARHLALMEAFICAQYIVCFTAVYGDEYLPHDPVLEPTESISKQFLLGNVENEGSVFASLRFWMQFPFSKPLNVTKSDMLFFFLQAFYFAPLHVSHAVYNLYVGSLGEQEYGKLRSALGHAIGDAFLLCPEVFFGERLSQHDSEVYYYNMVYHSTTATHVDPWMGLTHFEDVQYVFGVPLRDFSSQRYSEDDKAFSRKIIHIWSTFAKSGAPPPVGEEEWPMFDTETHSVVSLDRNSSQVETLLQLEKCRFWETLTKPNTENSLYDCS</sequence>